<dbReference type="GO" id="GO:0005886">
    <property type="term" value="C:plasma membrane"/>
    <property type="evidence" value="ECO:0007669"/>
    <property type="project" value="UniProtKB-SubCell"/>
</dbReference>
<dbReference type="GO" id="GO:0022904">
    <property type="term" value="P:respiratory electron transport chain"/>
    <property type="evidence" value="ECO:0007669"/>
    <property type="project" value="InterPro"/>
</dbReference>
<evidence type="ECO:0000313" key="9">
    <source>
        <dbReference type="Proteomes" id="UP000474957"/>
    </source>
</evidence>
<reference evidence="8 9" key="1">
    <citation type="submission" date="2019-10" db="EMBL/GenBank/DDBJ databases">
        <title>Cognatihalovulum marinum gen. nov. sp. nov., a new member of the family Rhodobacteraceae isolated from deep seawater of the Northwest Indian Ocean.</title>
        <authorList>
            <person name="Ruan C."/>
            <person name="Wang J."/>
            <person name="Zheng X."/>
            <person name="Song L."/>
            <person name="Zhu Y."/>
            <person name="Huang Y."/>
            <person name="Lu Z."/>
            <person name="Du W."/>
            <person name="Huang L."/>
            <person name="Dai X."/>
        </authorList>
    </citation>
    <scope>NUCLEOTIDE SEQUENCE [LARGE SCALE GENOMIC DNA]</scope>
    <source>
        <strain evidence="8 9">2CG4</strain>
    </source>
</reference>
<dbReference type="EMBL" id="WIND01000021">
    <property type="protein sequence ID" value="MSU91558.1"/>
    <property type="molecule type" value="Genomic_DNA"/>
</dbReference>
<name>A0A6L5Z4R8_9RHOB</name>
<dbReference type="GO" id="GO:0009055">
    <property type="term" value="F:electron transfer activity"/>
    <property type="evidence" value="ECO:0007669"/>
    <property type="project" value="InterPro"/>
</dbReference>
<dbReference type="InterPro" id="IPR051542">
    <property type="entry name" value="Hydrogenase_cytochrome"/>
</dbReference>
<keyword evidence="9" id="KW-1185">Reference proteome</keyword>
<proteinExistence type="predicted"/>
<keyword evidence="2" id="KW-1003">Cell membrane</keyword>
<evidence type="ECO:0000256" key="2">
    <source>
        <dbReference type="ARBA" id="ARBA00022475"/>
    </source>
</evidence>
<protein>
    <recommendedName>
        <fullName evidence="7">Cytochrome b561 bacterial/Ni-hydrogenase domain-containing protein</fullName>
    </recommendedName>
</protein>
<sequence>MAEQGSTVPRAGPVGGDVVRRHHAATRLWHWINFAALLILLASGLAIFNAHPMLYWGTDGAYPEDAWLLVGSVGDAGYLQIGERTVETTGVLGYWANEKGEMRRWAFPEWSILPSNSNLAIARRWHLTFGWLFALGLGAFLVASLVNGHLRALLPGRREMAPRHLLGCCRDHAMLRFPRGAEAIRYNVLQKLSYLAVIVVLIPVMILTGLAMSPGIVAAWPWLLDLFGGRQSARSVHFIVAVLLVLFFLVHILMILLSGPLNHLRSMITGGYRLPKERGR</sequence>
<feature type="transmembrane region" description="Helical" evidence="6">
    <location>
        <begin position="194"/>
        <end position="223"/>
    </location>
</feature>
<dbReference type="GO" id="GO:0020037">
    <property type="term" value="F:heme binding"/>
    <property type="evidence" value="ECO:0007669"/>
    <property type="project" value="TreeGrafter"/>
</dbReference>
<evidence type="ECO:0000256" key="6">
    <source>
        <dbReference type="SAM" id="Phobius"/>
    </source>
</evidence>
<evidence type="ECO:0000256" key="1">
    <source>
        <dbReference type="ARBA" id="ARBA00004651"/>
    </source>
</evidence>
<dbReference type="AlphaFoldDB" id="A0A6L5Z4R8"/>
<dbReference type="SUPFAM" id="SSF81342">
    <property type="entry name" value="Transmembrane di-heme cytochromes"/>
    <property type="match status" value="1"/>
</dbReference>
<dbReference type="Gene3D" id="1.20.950.20">
    <property type="entry name" value="Transmembrane di-heme cytochromes, Chain C"/>
    <property type="match status" value="1"/>
</dbReference>
<dbReference type="PANTHER" id="PTHR30485:SF1">
    <property type="entry name" value="CYTOCHROME YDHU-RELATED"/>
    <property type="match status" value="1"/>
</dbReference>
<feature type="transmembrane region" description="Helical" evidence="6">
    <location>
        <begin position="129"/>
        <end position="150"/>
    </location>
</feature>
<dbReference type="InterPro" id="IPR016174">
    <property type="entry name" value="Di-haem_cyt_TM"/>
</dbReference>
<evidence type="ECO:0000313" key="8">
    <source>
        <dbReference type="EMBL" id="MSU91558.1"/>
    </source>
</evidence>
<accession>A0A6L5Z4R8</accession>
<evidence type="ECO:0000256" key="4">
    <source>
        <dbReference type="ARBA" id="ARBA00022989"/>
    </source>
</evidence>
<evidence type="ECO:0000259" key="7">
    <source>
        <dbReference type="Pfam" id="PF01292"/>
    </source>
</evidence>
<keyword evidence="5 6" id="KW-0472">Membrane</keyword>
<comment type="caution">
    <text evidence="8">The sequence shown here is derived from an EMBL/GenBank/DDBJ whole genome shotgun (WGS) entry which is preliminary data.</text>
</comment>
<feature type="transmembrane region" description="Helical" evidence="6">
    <location>
        <begin position="235"/>
        <end position="257"/>
    </location>
</feature>
<dbReference type="PANTHER" id="PTHR30485">
    <property type="entry name" value="NI/FE-HYDROGENASE 1 B-TYPE CYTOCHROME SUBUNIT"/>
    <property type="match status" value="1"/>
</dbReference>
<feature type="transmembrane region" description="Helical" evidence="6">
    <location>
        <begin position="28"/>
        <end position="48"/>
    </location>
</feature>
<dbReference type="InterPro" id="IPR011577">
    <property type="entry name" value="Cyt_b561_bac/Ni-Hgenase"/>
</dbReference>
<organism evidence="8 9">
    <name type="scientific">Halovulum marinum</name>
    <dbReference type="NCBI Taxonomy" id="2662447"/>
    <lineage>
        <taxon>Bacteria</taxon>
        <taxon>Pseudomonadati</taxon>
        <taxon>Pseudomonadota</taxon>
        <taxon>Alphaproteobacteria</taxon>
        <taxon>Rhodobacterales</taxon>
        <taxon>Paracoccaceae</taxon>
        <taxon>Halovulum</taxon>
    </lineage>
</organism>
<keyword evidence="4 6" id="KW-1133">Transmembrane helix</keyword>
<evidence type="ECO:0000256" key="5">
    <source>
        <dbReference type="ARBA" id="ARBA00023136"/>
    </source>
</evidence>
<feature type="domain" description="Cytochrome b561 bacterial/Ni-hydrogenase" evidence="7">
    <location>
        <begin position="21"/>
        <end position="270"/>
    </location>
</feature>
<dbReference type="Proteomes" id="UP000474957">
    <property type="component" value="Unassembled WGS sequence"/>
</dbReference>
<dbReference type="Pfam" id="PF01292">
    <property type="entry name" value="Ni_hydr_CYTB"/>
    <property type="match status" value="1"/>
</dbReference>
<evidence type="ECO:0000256" key="3">
    <source>
        <dbReference type="ARBA" id="ARBA00022692"/>
    </source>
</evidence>
<gene>
    <name evidence="8" type="ORF">GE300_18420</name>
</gene>
<dbReference type="RefSeq" id="WP_154448874.1">
    <property type="nucleotide sequence ID" value="NZ_WIND01000021.1"/>
</dbReference>
<comment type="subcellular location">
    <subcellularLocation>
        <location evidence="1">Cell membrane</location>
        <topology evidence="1">Multi-pass membrane protein</topology>
    </subcellularLocation>
</comment>
<keyword evidence="3 6" id="KW-0812">Transmembrane</keyword>